<dbReference type="PANTHER" id="PTHR28020">
    <property type="entry name" value="YAP1-BINDING PROTEIN 1-RELATED"/>
    <property type="match status" value="1"/>
</dbReference>
<feature type="region of interest" description="Disordered" evidence="1">
    <location>
        <begin position="99"/>
        <end position="125"/>
    </location>
</feature>
<proteinExistence type="predicted"/>
<evidence type="ECO:0000313" key="3">
    <source>
        <dbReference type="Proteomes" id="UP000838763"/>
    </source>
</evidence>
<dbReference type="Proteomes" id="UP000838763">
    <property type="component" value="Unassembled WGS sequence"/>
</dbReference>
<dbReference type="GO" id="GO:0034599">
    <property type="term" value="P:cellular response to oxidative stress"/>
    <property type="evidence" value="ECO:0007669"/>
    <property type="project" value="InterPro"/>
</dbReference>
<reference evidence="2" key="1">
    <citation type="submission" date="2022-11" db="EMBL/GenBank/DDBJ databases">
        <authorList>
            <person name="Scott C."/>
            <person name="Bruce N."/>
        </authorList>
    </citation>
    <scope>NUCLEOTIDE SEQUENCE</scope>
</reference>
<comment type="caution">
    <text evidence="2">The sequence shown here is derived from an EMBL/GenBank/DDBJ whole genome shotgun (WGS) entry which is preliminary data.</text>
</comment>
<protein>
    <recommendedName>
        <fullName evidence="4">DUF1760-domain-containing protein</fullName>
    </recommendedName>
</protein>
<name>A0A9P1HAW0_9PEZI</name>
<evidence type="ECO:0000256" key="1">
    <source>
        <dbReference type="SAM" id="MobiDB-lite"/>
    </source>
</evidence>
<dbReference type="GO" id="GO:0005737">
    <property type="term" value="C:cytoplasm"/>
    <property type="evidence" value="ECO:0007669"/>
    <property type="project" value="TreeGrafter"/>
</dbReference>
<dbReference type="InterPro" id="IPR013877">
    <property type="entry name" value="YAP-bd/ALF4/Glomulin"/>
</dbReference>
<dbReference type="OrthoDB" id="5396786at2759"/>
<accession>A0A9P1HAW0</accession>
<dbReference type="AlphaFoldDB" id="A0A9P1HAW0"/>
<evidence type="ECO:0000313" key="2">
    <source>
        <dbReference type="EMBL" id="CAI4219242.1"/>
    </source>
</evidence>
<dbReference type="InterPro" id="IPR040347">
    <property type="entry name" value="YBP1/2"/>
</dbReference>
<dbReference type="PANTHER" id="PTHR28020:SF1">
    <property type="entry name" value="YAP1-BINDING PROTEIN 1-RELATED"/>
    <property type="match status" value="1"/>
</dbReference>
<sequence length="613" mass="68913">MGEALSADEVARRLQEARPPATDTFTYLALLDQHKSPELLPALFDILQDAELTKSIGWDLVDMLIDVPGSADCLETVARLGNPREVILKVLEVLEKMTIQDEEDNEDNEEGIRNGQDEASPDIPSSSSKFITLLGMLGILHKRLKVRYPSRFLHTTLQTVNRCYVPTRERTAALVSFHHTYNPFEVTDPSTNAPDPEAEAEDPVEEDLMARLLQTFIVCVFETFVNANEIGWASRLVEFYNPTKIVPGRKTLMQSFRDDPDLLARDALLGQLAPDSENPDLIKLPTTGMWCLTAYWVFASEVFDSAFIKPDMYVFPDLHKMVHRYLGDEDAQAKIIEAPGVVESLVVLGSWLYENERIVSPRVERPPFMTFHHYLTLCAVFHRSLPIRHAATTLAGQILHADPDEDDRLKILDDLLENCVFSSLQACAVTWLREELIHAAKAKVDGVFSSSECIESLQYNLFPNVSELASAGTDELVEFWAENHPFHLQVANFAYFLLAGKDFRGLVPEGMAAAVGQRYVEPMIAIAKTLQGKTEGEKNAPPAFHMDVQFSLANVVVAAAVSSRAHLRVHLHVHLLAHPLVRFRVHFLVHFRVHFLVNSRVRAPAILSSRRPR</sequence>
<dbReference type="EMBL" id="CALLCH030000019">
    <property type="protein sequence ID" value="CAI4219242.1"/>
    <property type="molecule type" value="Genomic_DNA"/>
</dbReference>
<feature type="compositionally biased region" description="Acidic residues" evidence="1">
    <location>
        <begin position="100"/>
        <end position="109"/>
    </location>
</feature>
<gene>
    <name evidence="2" type="ORF">PPNO1_LOCUS8810</name>
</gene>
<evidence type="ECO:0008006" key="4">
    <source>
        <dbReference type="Google" id="ProtNLM"/>
    </source>
</evidence>
<keyword evidence="3" id="KW-1185">Reference proteome</keyword>
<organism evidence="2 3">
    <name type="scientific">Parascedosporium putredinis</name>
    <dbReference type="NCBI Taxonomy" id="1442378"/>
    <lineage>
        <taxon>Eukaryota</taxon>
        <taxon>Fungi</taxon>
        <taxon>Dikarya</taxon>
        <taxon>Ascomycota</taxon>
        <taxon>Pezizomycotina</taxon>
        <taxon>Sordariomycetes</taxon>
        <taxon>Hypocreomycetidae</taxon>
        <taxon>Microascales</taxon>
        <taxon>Microascaceae</taxon>
        <taxon>Parascedosporium</taxon>
    </lineage>
</organism>
<dbReference type="Pfam" id="PF08568">
    <property type="entry name" value="Kinetochor_Ybp2"/>
    <property type="match status" value="2"/>
</dbReference>